<organism evidence="1 2">
    <name type="scientific">Mycetomoellerius zeteki</name>
    <dbReference type="NCBI Taxonomy" id="64791"/>
    <lineage>
        <taxon>Eukaryota</taxon>
        <taxon>Metazoa</taxon>
        <taxon>Ecdysozoa</taxon>
        <taxon>Arthropoda</taxon>
        <taxon>Hexapoda</taxon>
        <taxon>Insecta</taxon>
        <taxon>Pterygota</taxon>
        <taxon>Neoptera</taxon>
        <taxon>Endopterygota</taxon>
        <taxon>Hymenoptera</taxon>
        <taxon>Apocrita</taxon>
        <taxon>Aculeata</taxon>
        <taxon>Formicoidea</taxon>
        <taxon>Formicidae</taxon>
        <taxon>Myrmicinae</taxon>
        <taxon>Mycetomoellerius</taxon>
    </lineage>
</organism>
<gene>
    <name evidence="1" type="ORF">ALC60_02997</name>
</gene>
<dbReference type="Proteomes" id="UP000075809">
    <property type="component" value="Unassembled WGS sequence"/>
</dbReference>
<accession>A0A151XCC6</accession>
<dbReference type="AlphaFoldDB" id="A0A151XCC6"/>
<dbReference type="EMBL" id="KQ982314">
    <property type="protein sequence ID" value="KYQ57948.1"/>
    <property type="molecule type" value="Genomic_DNA"/>
</dbReference>
<name>A0A151XCC6_9HYME</name>
<reference evidence="1 2" key="1">
    <citation type="submission" date="2015-09" db="EMBL/GenBank/DDBJ databases">
        <title>Trachymyrmex zeteki WGS genome.</title>
        <authorList>
            <person name="Nygaard S."/>
            <person name="Hu H."/>
            <person name="Boomsma J."/>
            <person name="Zhang G."/>
        </authorList>
    </citation>
    <scope>NUCLEOTIDE SEQUENCE [LARGE SCALE GENOMIC DNA]</scope>
    <source>
        <strain evidence="1">Tzet28-1</strain>
        <tissue evidence="1">Whole body</tissue>
    </source>
</reference>
<sequence length="140" mass="16310">MYRQICQNSHSRARCEVIFHTRKLLFAFYSHERPAAIFTNQKSTVAYHGRNIVIERRKDTESMLNRPFVRNKSATHGKKTYDRMITVLRETEERARVIVNNEERLVTVRLAGREYIKQRGVERSLALVAGPDVSATSIDM</sequence>
<evidence type="ECO:0000313" key="2">
    <source>
        <dbReference type="Proteomes" id="UP000075809"/>
    </source>
</evidence>
<keyword evidence="2" id="KW-1185">Reference proteome</keyword>
<protein>
    <submittedName>
        <fullName evidence="1">Uncharacterized protein</fullName>
    </submittedName>
</protein>
<proteinExistence type="predicted"/>
<evidence type="ECO:0000313" key="1">
    <source>
        <dbReference type="EMBL" id="KYQ57948.1"/>
    </source>
</evidence>